<dbReference type="OrthoDB" id="2683811at2759"/>
<name>A0A0C2ZQ30_9AGAM</name>
<dbReference type="InParanoid" id="A0A0C2ZQ30"/>
<organism evidence="1 2">
    <name type="scientific">Scleroderma citrinum Foug A</name>
    <dbReference type="NCBI Taxonomy" id="1036808"/>
    <lineage>
        <taxon>Eukaryota</taxon>
        <taxon>Fungi</taxon>
        <taxon>Dikarya</taxon>
        <taxon>Basidiomycota</taxon>
        <taxon>Agaricomycotina</taxon>
        <taxon>Agaricomycetes</taxon>
        <taxon>Agaricomycetidae</taxon>
        <taxon>Boletales</taxon>
        <taxon>Sclerodermatineae</taxon>
        <taxon>Sclerodermataceae</taxon>
        <taxon>Scleroderma</taxon>
    </lineage>
</organism>
<feature type="non-terminal residue" evidence="1">
    <location>
        <position position="101"/>
    </location>
</feature>
<keyword evidence="2" id="KW-1185">Reference proteome</keyword>
<evidence type="ECO:0000313" key="1">
    <source>
        <dbReference type="EMBL" id="KIM54692.1"/>
    </source>
</evidence>
<dbReference type="AlphaFoldDB" id="A0A0C2ZQ30"/>
<accession>A0A0C2ZQ30</accession>
<dbReference type="HOGENOM" id="CLU_000384_27_0_1"/>
<gene>
    <name evidence="1" type="ORF">SCLCIDRAFT_90646</name>
</gene>
<dbReference type="EMBL" id="KN822149">
    <property type="protein sequence ID" value="KIM54692.1"/>
    <property type="molecule type" value="Genomic_DNA"/>
</dbReference>
<dbReference type="Proteomes" id="UP000053989">
    <property type="component" value="Unassembled WGS sequence"/>
</dbReference>
<sequence length="101" mass="11331">ETVAPVAKDFAVIFNKVVKASEKAKLSMKLQADKHWNPAPDYKVTRVTLNAVELKLPKSLRVHLVVNVSRVKPYLGPLPGQPVSWPGLIQVSEERNEEYEV</sequence>
<proteinExistence type="predicted"/>
<reference evidence="2" key="2">
    <citation type="submission" date="2015-01" db="EMBL/GenBank/DDBJ databases">
        <title>Evolutionary Origins and Diversification of the Mycorrhizal Mutualists.</title>
        <authorList>
            <consortium name="DOE Joint Genome Institute"/>
            <consortium name="Mycorrhizal Genomics Consortium"/>
            <person name="Kohler A."/>
            <person name="Kuo A."/>
            <person name="Nagy L.G."/>
            <person name="Floudas D."/>
            <person name="Copeland A."/>
            <person name="Barry K.W."/>
            <person name="Cichocki N."/>
            <person name="Veneault-Fourrey C."/>
            <person name="LaButti K."/>
            <person name="Lindquist E.A."/>
            <person name="Lipzen A."/>
            <person name="Lundell T."/>
            <person name="Morin E."/>
            <person name="Murat C."/>
            <person name="Riley R."/>
            <person name="Ohm R."/>
            <person name="Sun H."/>
            <person name="Tunlid A."/>
            <person name="Henrissat B."/>
            <person name="Grigoriev I.V."/>
            <person name="Hibbett D.S."/>
            <person name="Martin F."/>
        </authorList>
    </citation>
    <scope>NUCLEOTIDE SEQUENCE [LARGE SCALE GENOMIC DNA]</scope>
    <source>
        <strain evidence="2">Foug A</strain>
    </source>
</reference>
<reference evidence="1 2" key="1">
    <citation type="submission" date="2014-04" db="EMBL/GenBank/DDBJ databases">
        <authorList>
            <consortium name="DOE Joint Genome Institute"/>
            <person name="Kuo A."/>
            <person name="Kohler A."/>
            <person name="Nagy L.G."/>
            <person name="Floudas D."/>
            <person name="Copeland A."/>
            <person name="Barry K.W."/>
            <person name="Cichocki N."/>
            <person name="Veneault-Fourrey C."/>
            <person name="LaButti K."/>
            <person name="Lindquist E.A."/>
            <person name="Lipzen A."/>
            <person name="Lundell T."/>
            <person name="Morin E."/>
            <person name="Murat C."/>
            <person name="Sun H."/>
            <person name="Tunlid A."/>
            <person name="Henrissat B."/>
            <person name="Grigoriev I.V."/>
            <person name="Hibbett D.S."/>
            <person name="Martin F."/>
            <person name="Nordberg H.P."/>
            <person name="Cantor M.N."/>
            <person name="Hua S.X."/>
        </authorList>
    </citation>
    <scope>NUCLEOTIDE SEQUENCE [LARGE SCALE GENOMIC DNA]</scope>
    <source>
        <strain evidence="1 2">Foug A</strain>
    </source>
</reference>
<feature type="non-terminal residue" evidence="1">
    <location>
        <position position="1"/>
    </location>
</feature>
<evidence type="ECO:0000313" key="2">
    <source>
        <dbReference type="Proteomes" id="UP000053989"/>
    </source>
</evidence>
<protein>
    <submittedName>
        <fullName evidence="1">Uncharacterized protein</fullName>
    </submittedName>
</protein>